<sequence length="133" mass="14812">MLSPTQEKSPFPGLPKSPRPNQQAFSPNPSLYNGSGSPVTSEKTMPQAFVDRRRRSPSSLIFVDATIPLSPPCSVTSSSHESLDAPLEGLAPRKRTGFARFFSCLGREERARRRTQRPSDYVKVGESCHWTEY</sequence>
<dbReference type="EMBL" id="MU006615">
    <property type="protein sequence ID" value="KAF2742094.1"/>
    <property type="molecule type" value="Genomic_DNA"/>
</dbReference>
<evidence type="ECO:0000256" key="1">
    <source>
        <dbReference type="SAM" id="MobiDB-lite"/>
    </source>
</evidence>
<dbReference type="OrthoDB" id="3786746at2759"/>
<evidence type="ECO:0000313" key="3">
    <source>
        <dbReference type="Proteomes" id="UP000799440"/>
    </source>
</evidence>
<feature type="compositionally biased region" description="Polar residues" evidence="1">
    <location>
        <begin position="19"/>
        <end position="44"/>
    </location>
</feature>
<protein>
    <submittedName>
        <fullName evidence="2">Uncharacterized protein</fullName>
    </submittedName>
</protein>
<feature type="region of interest" description="Disordered" evidence="1">
    <location>
        <begin position="1"/>
        <end position="47"/>
    </location>
</feature>
<dbReference type="AlphaFoldDB" id="A0A6A6UX84"/>
<accession>A0A6A6UX84</accession>
<keyword evidence="3" id="KW-1185">Reference proteome</keyword>
<reference evidence="2" key="1">
    <citation type="journal article" date="2020" name="Stud. Mycol.">
        <title>101 Dothideomycetes genomes: a test case for predicting lifestyles and emergence of pathogens.</title>
        <authorList>
            <person name="Haridas S."/>
            <person name="Albert R."/>
            <person name="Binder M."/>
            <person name="Bloem J."/>
            <person name="Labutti K."/>
            <person name="Salamov A."/>
            <person name="Andreopoulos B."/>
            <person name="Baker S."/>
            <person name="Barry K."/>
            <person name="Bills G."/>
            <person name="Bluhm B."/>
            <person name="Cannon C."/>
            <person name="Castanera R."/>
            <person name="Culley D."/>
            <person name="Daum C."/>
            <person name="Ezra D."/>
            <person name="Gonzalez J."/>
            <person name="Henrissat B."/>
            <person name="Kuo A."/>
            <person name="Liang C."/>
            <person name="Lipzen A."/>
            <person name="Lutzoni F."/>
            <person name="Magnuson J."/>
            <person name="Mondo S."/>
            <person name="Nolan M."/>
            <person name="Ohm R."/>
            <person name="Pangilinan J."/>
            <person name="Park H.-J."/>
            <person name="Ramirez L."/>
            <person name="Alfaro M."/>
            <person name="Sun H."/>
            <person name="Tritt A."/>
            <person name="Yoshinaga Y."/>
            <person name="Zwiers L.-H."/>
            <person name="Turgeon B."/>
            <person name="Goodwin S."/>
            <person name="Spatafora J."/>
            <person name="Crous P."/>
            <person name="Grigoriev I."/>
        </authorList>
    </citation>
    <scope>NUCLEOTIDE SEQUENCE</scope>
    <source>
        <strain evidence="2">CBS 119925</strain>
    </source>
</reference>
<organism evidence="2 3">
    <name type="scientific">Sporormia fimetaria CBS 119925</name>
    <dbReference type="NCBI Taxonomy" id="1340428"/>
    <lineage>
        <taxon>Eukaryota</taxon>
        <taxon>Fungi</taxon>
        <taxon>Dikarya</taxon>
        <taxon>Ascomycota</taxon>
        <taxon>Pezizomycotina</taxon>
        <taxon>Dothideomycetes</taxon>
        <taxon>Pleosporomycetidae</taxon>
        <taxon>Pleosporales</taxon>
        <taxon>Sporormiaceae</taxon>
        <taxon>Sporormia</taxon>
    </lineage>
</organism>
<dbReference type="Proteomes" id="UP000799440">
    <property type="component" value="Unassembled WGS sequence"/>
</dbReference>
<gene>
    <name evidence="2" type="ORF">M011DRAFT_413251</name>
</gene>
<evidence type="ECO:0000313" key="2">
    <source>
        <dbReference type="EMBL" id="KAF2742094.1"/>
    </source>
</evidence>
<proteinExistence type="predicted"/>
<name>A0A6A6UX84_9PLEO</name>